<dbReference type="Proteomes" id="UP000541185">
    <property type="component" value="Unassembled WGS sequence"/>
</dbReference>
<protein>
    <recommendedName>
        <fullName evidence="5">RcnB family protein</fullName>
    </recommendedName>
</protein>
<dbReference type="Gene3D" id="3.10.450.160">
    <property type="entry name" value="inner membrane protein cigr"/>
    <property type="match status" value="1"/>
</dbReference>
<sequence>MRVPFLPAFLLAALAASLPALAAPGDDDAPKELKPKATLDDRADPSMRDNVGKAGREGRKDTMAGAYINDKHRADVQAWYAAHPGSASSVQWKIGEKLPSHAGAAAVPEAVLGKLPKAPPGTRYVQLGSDVLLIASGSHMVVDGVSAK</sequence>
<evidence type="ECO:0000313" key="4">
    <source>
        <dbReference type="Proteomes" id="UP000541185"/>
    </source>
</evidence>
<organism evidence="3 4">
    <name type="scientific">Ramlibacter agri</name>
    <dbReference type="NCBI Taxonomy" id="2728837"/>
    <lineage>
        <taxon>Bacteria</taxon>
        <taxon>Pseudomonadati</taxon>
        <taxon>Pseudomonadota</taxon>
        <taxon>Betaproteobacteria</taxon>
        <taxon>Burkholderiales</taxon>
        <taxon>Comamonadaceae</taxon>
        <taxon>Ramlibacter</taxon>
    </lineage>
</organism>
<feature type="region of interest" description="Disordered" evidence="1">
    <location>
        <begin position="23"/>
        <end position="62"/>
    </location>
</feature>
<accession>A0A848H1V7</accession>
<dbReference type="RefSeq" id="WP_169419062.1">
    <property type="nucleotide sequence ID" value="NZ_JABBFX010000001.1"/>
</dbReference>
<gene>
    <name evidence="3" type="ORF">HHL11_14505</name>
</gene>
<proteinExistence type="predicted"/>
<feature type="compositionally biased region" description="Basic and acidic residues" evidence="1">
    <location>
        <begin position="28"/>
        <end position="62"/>
    </location>
</feature>
<dbReference type="EMBL" id="JABBFX010000001">
    <property type="protein sequence ID" value="NML44966.1"/>
    <property type="molecule type" value="Genomic_DNA"/>
</dbReference>
<feature type="signal peptide" evidence="2">
    <location>
        <begin position="1"/>
        <end position="22"/>
    </location>
</feature>
<evidence type="ECO:0000256" key="2">
    <source>
        <dbReference type="SAM" id="SignalP"/>
    </source>
</evidence>
<feature type="chain" id="PRO_5032672638" description="RcnB family protein" evidence="2">
    <location>
        <begin position="23"/>
        <end position="148"/>
    </location>
</feature>
<evidence type="ECO:0000313" key="3">
    <source>
        <dbReference type="EMBL" id="NML44966.1"/>
    </source>
</evidence>
<keyword evidence="2" id="KW-0732">Signal</keyword>
<comment type="caution">
    <text evidence="3">The sequence shown here is derived from an EMBL/GenBank/DDBJ whole genome shotgun (WGS) entry which is preliminary data.</text>
</comment>
<dbReference type="AlphaFoldDB" id="A0A848H1V7"/>
<evidence type="ECO:0000256" key="1">
    <source>
        <dbReference type="SAM" id="MobiDB-lite"/>
    </source>
</evidence>
<reference evidence="3 4" key="1">
    <citation type="submission" date="2020-04" db="EMBL/GenBank/DDBJ databases">
        <title>Ramlibacter sp. G-1-2-2 isolated from soil.</title>
        <authorList>
            <person name="Dahal R.H."/>
        </authorList>
    </citation>
    <scope>NUCLEOTIDE SEQUENCE [LARGE SCALE GENOMIC DNA]</scope>
    <source>
        <strain evidence="3 4">G-1-2-2</strain>
    </source>
</reference>
<keyword evidence="4" id="KW-1185">Reference proteome</keyword>
<name>A0A848H1V7_9BURK</name>
<evidence type="ECO:0008006" key="5">
    <source>
        <dbReference type="Google" id="ProtNLM"/>
    </source>
</evidence>